<evidence type="ECO:0000256" key="1">
    <source>
        <dbReference type="SAM" id="MobiDB-lite"/>
    </source>
</evidence>
<dbReference type="RefSeq" id="WP_201831498.1">
    <property type="nucleotide sequence ID" value="NZ_JAERRK010000001.1"/>
</dbReference>
<feature type="region of interest" description="Disordered" evidence="1">
    <location>
        <begin position="1"/>
        <end position="35"/>
    </location>
</feature>
<name>A0A937JK92_9ACTN</name>
<proteinExistence type="predicted"/>
<dbReference type="Proteomes" id="UP000661858">
    <property type="component" value="Unassembled WGS sequence"/>
</dbReference>
<reference evidence="2" key="1">
    <citation type="submission" date="2021-01" db="EMBL/GenBank/DDBJ databases">
        <title>WGS of actinomycetes isolated from Thailand.</title>
        <authorList>
            <person name="Thawai C."/>
        </authorList>
    </citation>
    <scope>NUCLEOTIDE SEQUENCE</scope>
    <source>
        <strain evidence="2">RCU-197</strain>
    </source>
</reference>
<organism evidence="2 3">
    <name type="scientific">Streptomyces actinomycinicus</name>
    <dbReference type="NCBI Taxonomy" id="1695166"/>
    <lineage>
        <taxon>Bacteria</taxon>
        <taxon>Bacillati</taxon>
        <taxon>Actinomycetota</taxon>
        <taxon>Actinomycetes</taxon>
        <taxon>Kitasatosporales</taxon>
        <taxon>Streptomycetaceae</taxon>
        <taxon>Streptomyces</taxon>
    </lineage>
</organism>
<evidence type="ECO:0000313" key="2">
    <source>
        <dbReference type="EMBL" id="MBL1081085.1"/>
    </source>
</evidence>
<sequence length="70" mass="7222">MEAGPRLDTTTGVPAARRRRRPGCAGAPPGCLAGSGGDHAEALAGYEKELRPYVAENQEAGREGALRFGA</sequence>
<gene>
    <name evidence="2" type="ORF">JK359_03700</name>
</gene>
<evidence type="ECO:0000313" key="3">
    <source>
        <dbReference type="Proteomes" id="UP000661858"/>
    </source>
</evidence>
<dbReference type="AlphaFoldDB" id="A0A937JK92"/>
<feature type="compositionally biased region" description="Low complexity" evidence="1">
    <location>
        <begin position="23"/>
        <end position="32"/>
    </location>
</feature>
<protein>
    <submittedName>
        <fullName evidence="2">Uncharacterized protein</fullName>
    </submittedName>
</protein>
<comment type="caution">
    <text evidence="2">The sequence shown here is derived from an EMBL/GenBank/DDBJ whole genome shotgun (WGS) entry which is preliminary data.</text>
</comment>
<keyword evidence="3" id="KW-1185">Reference proteome</keyword>
<accession>A0A937JK92</accession>
<dbReference type="EMBL" id="JAERRK010000001">
    <property type="protein sequence ID" value="MBL1081085.1"/>
    <property type="molecule type" value="Genomic_DNA"/>
</dbReference>